<organism evidence="2 3">
    <name type="scientific">Eumeta variegata</name>
    <name type="common">Bagworm moth</name>
    <name type="synonym">Eumeta japonica</name>
    <dbReference type="NCBI Taxonomy" id="151549"/>
    <lineage>
        <taxon>Eukaryota</taxon>
        <taxon>Metazoa</taxon>
        <taxon>Ecdysozoa</taxon>
        <taxon>Arthropoda</taxon>
        <taxon>Hexapoda</taxon>
        <taxon>Insecta</taxon>
        <taxon>Pterygota</taxon>
        <taxon>Neoptera</taxon>
        <taxon>Endopterygota</taxon>
        <taxon>Lepidoptera</taxon>
        <taxon>Glossata</taxon>
        <taxon>Ditrysia</taxon>
        <taxon>Tineoidea</taxon>
        <taxon>Psychidae</taxon>
        <taxon>Oiketicinae</taxon>
        <taxon>Eumeta</taxon>
    </lineage>
</organism>
<feature type="region of interest" description="Disordered" evidence="1">
    <location>
        <begin position="1"/>
        <end position="22"/>
    </location>
</feature>
<reference evidence="2 3" key="1">
    <citation type="journal article" date="2019" name="Commun. Biol.">
        <title>The bagworm genome reveals a unique fibroin gene that provides high tensile strength.</title>
        <authorList>
            <person name="Kono N."/>
            <person name="Nakamura H."/>
            <person name="Ohtoshi R."/>
            <person name="Tomita M."/>
            <person name="Numata K."/>
            <person name="Arakawa K."/>
        </authorList>
    </citation>
    <scope>NUCLEOTIDE SEQUENCE [LARGE SCALE GENOMIC DNA]</scope>
</reference>
<gene>
    <name evidence="2" type="ORF">EVAR_10917_1</name>
</gene>
<evidence type="ECO:0000313" key="3">
    <source>
        <dbReference type="Proteomes" id="UP000299102"/>
    </source>
</evidence>
<feature type="compositionally biased region" description="Basic residues" evidence="1">
    <location>
        <begin position="163"/>
        <end position="174"/>
    </location>
</feature>
<keyword evidence="3" id="KW-1185">Reference proteome</keyword>
<sequence>MKQSSGRGRRRRTWNYNSSESQPRSRLSYAKVSCLKEHIKPPRISSPYWRRQALAAPNQRRANAQCLGLQLFELNNKGGCEFIDTSLIEIHPADLPTSLPKILPSYAHMSILVKNTTLFLLGDTGRWKNVHTGERASPPVDLLRTSAADSSREASARSESGRPRKRKVRRCDPK</sequence>
<dbReference type="AlphaFoldDB" id="A0A4C1U644"/>
<name>A0A4C1U644_EUMVA</name>
<dbReference type="Proteomes" id="UP000299102">
    <property type="component" value="Unassembled WGS sequence"/>
</dbReference>
<evidence type="ECO:0000256" key="1">
    <source>
        <dbReference type="SAM" id="MobiDB-lite"/>
    </source>
</evidence>
<dbReference type="EMBL" id="BGZK01000132">
    <property type="protein sequence ID" value="GBP21740.1"/>
    <property type="molecule type" value="Genomic_DNA"/>
</dbReference>
<feature type="region of interest" description="Disordered" evidence="1">
    <location>
        <begin position="130"/>
        <end position="174"/>
    </location>
</feature>
<proteinExistence type="predicted"/>
<feature type="compositionally biased region" description="Basic and acidic residues" evidence="1">
    <location>
        <begin position="150"/>
        <end position="162"/>
    </location>
</feature>
<evidence type="ECO:0000313" key="2">
    <source>
        <dbReference type="EMBL" id="GBP21740.1"/>
    </source>
</evidence>
<accession>A0A4C1U644</accession>
<comment type="caution">
    <text evidence="2">The sequence shown here is derived from an EMBL/GenBank/DDBJ whole genome shotgun (WGS) entry which is preliminary data.</text>
</comment>
<protein>
    <submittedName>
        <fullName evidence="2">Uncharacterized protein</fullName>
    </submittedName>
</protein>